<evidence type="ECO:0000313" key="3">
    <source>
        <dbReference type="Proteomes" id="UP000198736"/>
    </source>
</evidence>
<dbReference type="Proteomes" id="UP000198736">
    <property type="component" value="Unassembled WGS sequence"/>
</dbReference>
<dbReference type="InterPro" id="IPR023753">
    <property type="entry name" value="FAD/NAD-binding_dom"/>
</dbReference>
<dbReference type="STRING" id="1742973.COMA2_50045"/>
<organism evidence="2 3">
    <name type="scientific">Candidatus Nitrospira nitrificans</name>
    <dbReference type="NCBI Taxonomy" id="1742973"/>
    <lineage>
        <taxon>Bacteria</taxon>
        <taxon>Pseudomonadati</taxon>
        <taxon>Nitrospirota</taxon>
        <taxon>Nitrospiria</taxon>
        <taxon>Nitrospirales</taxon>
        <taxon>Nitrospiraceae</taxon>
        <taxon>Nitrospira</taxon>
    </lineage>
</organism>
<dbReference type="AlphaFoldDB" id="A0A0S4LL92"/>
<dbReference type="RefSeq" id="WP_090900310.1">
    <property type="nucleotide sequence ID" value="NZ_CZPZ01000032.1"/>
</dbReference>
<dbReference type="OrthoDB" id="9805710at2"/>
<evidence type="ECO:0000313" key="2">
    <source>
        <dbReference type="EMBL" id="CUS38359.1"/>
    </source>
</evidence>
<protein>
    <submittedName>
        <fullName evidence="2">Putative Sulfide:quinone oxidoreductase SqrE</fullName>
    </submittedName>
</protein>
<dbReference type="PANTHER" id="PTHR43755:SF1">
    <property type="entry name" value="FAD-DEPENDENT PYRIDINE NUCLEOTIDE-DISULPHIDE OXIDOREDUCTASE"/>
    <property type="match status" value="1"/>
</dbReference>
<dbReference type="GO" id="GO:0016491">
    <property type="term" value="F:oxidoreductase activity"/>
    <property type="evidence" value="ECO:0007669"/>
    <property type="project" value="InterPro"/>
</dbReference>
<gene>
    <name evidence="2" type="ORF">COMA2_50045</name>
</gene>
<dbReference type="PANTHER" id="PTHR43755">
    <property type="match status" value="1"/>
</dbReference>
<dbReference type="SUPFAM" id="SSF51905">
    <property type="entry name" value="FAD/NAD(P)-binding domain"/>
    <property type="match status" value="2"/>
</dbReference>
<dbReference type="Gene3D" id="3.50.50.60">
    <property type="entry name" value="FAD/NAD(P)-binding domain"/>
    <property type="match status" value="2"/>
</dbReference>
<reference evidence="3" key="1">
    <citation type="submission" date="2015-10" db="EMBL/GenBank/DDBJ databases">
        <authorList>
            <person name="Luecker S."/>
            <person name="Luecker S."/>
        </authorList>
    </citation>
    <scope>NUCLEOTIDE SEQUENCE [LARGE SCALE GENOMIC DNA]</scope>
</reference>
<feature type="domain" description="FAD/NAD(P)-binding" evidence="1">
    <location>
        <begin position="4"/>
        <end position="304"/>
    </location>
</feature>
<evidence type="ECO:0000259" key="1">
    <source>
        <dbReference type="Pfam" id="PF07992"/>
    </source>
</evidence>
<dbReference type="InterPro" id="IPR036188">
    <property type="entry name" value="FAD/NAD-bd_sf"/>
</dbReference>
<accession>A0A0S4LL92</accession>
<dbReference type="InterPro" id="IPR052541">
    <property type="entry name" value="SQRD"/>
</dbReference>
<keyword evidence="3" id="KW-1185">Reference proteome</keyword>
<sequence length="388" mass="43929">MTRTIIIVGASFAGIKAAWDLRHLLDEKHRILIISDKPRTTFRASFPRVLFENLDLEKITMNLAENFKATGIEFICDPMISVDQHNDEIVCQSGRRHFDYLILATGARHAYEVLPGSREFAYSVCDPGRILETREALLKFQGGEFFCGVGAGYTPCDGPPMEVLMDLDHRLRMIGVRENARLHLISDKECLLPPGGPEVWKYLEDLFEKRGIIVHLEVGLVRMDAKTLYFNDRSALPYDLCVLVPPYRGIKALENSGLTDERGFVPADWNTWRADQSIHRNIYAVGDCIGNPGPRQGHLALMQATVAAEHVAWRINRKGSVRAYLPEFRCVMDQGGGNGLYLYSQYMSDGDVLEIKLGTEPYASKIRFEEIFLEKRGDIGELHHQMVK</sequence>
<dbReference type="EMBL" id="CZPZ01000032">
    <property type="protein sequence ID" value="CUS38359.1"/>
    <property type="molecule type" value="Genomic_DNA"/>
</dbReference>
<dbReference type="Pfam" id="PF07992">
    <property type="entry name" value="Pyr_redox_2"/>
    <property type="match status" value="1"/>
</dbReference>
<name>A0A0S4LL92_9BACT</name>
<proteinExistence type="predicted"/>